<protein>
    <submittedName>
        <fullName evidence="1">DUF4221 domain-containing protein</fullName>
    </submittedName>
</protein>
<name>A0A5C7B2Z4_9BACT</name>
<dbReference type="InterPro" id="IPR025316">
    <property type="entry name" value="DUF4221"/>
</dbReference>
<evidence type="ECO:0000313" key="1">
    <source>
        <dbReference type="EMBL" id="TXE14794.1"/>
    </source>
</evidence>
<accession>A0A5C7B2Z4</accession>
<dbReference type="Proteomes" id="UP000321935">
    <property type="component" value="Unassembled WGS sequence"/>
</dbReference>
<reference evidence="1 2" key="1">
    <citation type="submission" date="2019-08" db="EMBL/GenBank/DDBJ databases">
        <title>Genomes sequence of Algoriphagus aquimarinus ACAM450.</title>
        <authorList>
            <person name="Bowman J.P."/>
        </authorList>
    </citation>
    <scope>NUCLEOTIDE SEQUENCE [LARGE SCALE GENOMIC DNA]</scope>
    <source>
        <strain evidence="1 2">ACAM 450</strain>
    </source>
</reference>
<dbReference type="PROSITE" id="PS51257">
    <property type="entry name" value="PROKAR_LIPOPROTEIN"/>
    <property type="match status" value="1"/>
</dbReference>
<dbReference type="Pfam" id="PF13970">
    <property type="entry name" value="DUF4221"/>
    <property type="match status" value="1"/>
</dbReference>
<proteinExistence type="predicted"/>
<dbReference type="EMBL" id="VORW01000001">
    <property type="protein sequence ID" value="TXE14794.1"/>
    <property type="molecule type" value="Genomic_DNA"/>
</dbReference>
<evidence type="ECO:0000313" key="2">
    <source>
        <dbReference type="Proteomes" id="UP000321935"/>
    </source>
</evidence>
<dbReference type="SUPFAM" id="SSF50969">
    <property type="entry name" value="YVTN repeat-like/Quinoprotein amine dehydrogenase"/>
    <property type="match status" value="1"/>
</dbReference>
<comment type="caution">
    <text evidence="1">The sequence shown here is derived from an EMBL/GenBank/DDBJ whole genome shotgun (WGS) entry which is preliminary data.</text>
</comment>
<dbReference type="InterPro" id="IPR011044">
    <property type="entry name" value="Quino_amine_DH_bsu"/>
</dbReference>
<dbReference type="OrthoDB" id="833511at2"/>
<dbReference type="AlphaFoldDB" id="A0A5C7B2Z4"/>
<organism evidence="1 2">
    <name type="scientific">Algoriphagus aquimarinus</name>
    <dbReference type="NCBI Taxonomy" id="237018"/>
    <lineage>
        <taxon>Bacteria</taxon>
        <taxon>Pseudomonadati</taxon>
        <taxon>Bacteroidota</taxon>
        <taxon>Cytophagia</taxon>
        <taxon>Cytophagales</taxon>
        <taxon>Cyclobacteriaceae</taxon>
        <taxon>Algoriphagus</taxon>
    </lineage>
</organism>
<dbReference type="RefSeq" id="WP_146915034.1">
    <property type="nucleotide sequence ID" value="NZ_VORW01000001.1"/>
</dbReference>
<gene>
    <name evidence="1" type="ORF">ESV85_04295</name>
</gene>
<sequence>MNKIRLLTPIILAVLASCGTKEGAENMQGTAIDFSYQLDTVMVDAGENFIYLNSSLINSGVSQDGKYLYNFKTGVNPTGIEVINLDNLKLERVIPMSVDGPNAIRSPYMSNIYMLADGTFYLSDNYEVYHFDQEGNKLSTMVYAKQEFEGERLPEGKRIQLNETLSKDEKTIATLYGGEKMEDSADGLALFDLENKRVKYKQLGLFKELDKYQTIFYYEKVHPMNMLMADISLLMKNDSLLFSNSAQNKIYFYNLATDSISSKTYSSKFTSQEAKGNYPPRSDSEEEFQEILNEKDKEVSYGKLFFDEHNDVYWRFAKEMDHMKGDTIQYKTVLTAFDPEFNQLHEELLPSDFVLPYKYFARKGMIYTFLNIEDELAFVRLKPKFEHD</sequence>